<evidence type="ECO:0000313" key="3">
    <source>
        <dbReference type="Proteomes" id="UP000604083"/>
    </source>
</evidence>
<gene>
    <name evidence="2" type="ORF">JIN78_10525</name>
</gene>
<reference evidence="2" key="1">
    <citation type="submission" date="2021-01" db="EMBL/GenBank/DDBJ databases">
        <title>Modified the classification status of verrucomicrobia.</title>
        <authorList>
            <person name="Feng X."/>
        </authorList>
    </citation>
    <scope>NUCLEOTIDE SEQUENCE</scope>
    <source>
        <strain evidence="2">KCTC 12986</strain>
    </source>
</reference>
<keyword evidence="3" id="KW-1185">Reference proteome</keyword>
<accession>A0A934RUP5</accession>
<dbReference type="Proteomes" id="UP000604083">
    <property type="component" value="Unassembled WGS sequence"/>
</dbReference>
<dbReference type="RefSeq" id="WP_200391930.1">
    <property type="nucleotide sequence ID" value="NZ_JAENIO010000025.1"/>
</dbReference>
<comment type="caution">
    <text evidence="2">The sequence shown here is derived from an EMBL/GenBank/DDBJ whole genome shotgun (WGS) entry which is preliminary data.</text>
</comment>
<proteinExistence type="predicted"/>
<sequence length="194" mass="20651">MKVPLLFALTLLCWGSAIFTGVRGVRSIIDASSTSLAILKAPGETLITVPKAGQITLWHNFEDLFEGETIREDPALPGGYHFQLQAAGDPAPLPFVARTGSTTINGPQTKKRALGHFELSAPGDYGLTVTGPAEQPRLLSLTEGGAMQSFRQIFGYLGGSIALILLGLAFLTIAIILLIIRKKPRTPPLPPHAS</sequence>
<dbReference type="AlphaFoldDB" id="A0A934RUP5"/>
<evidence type="ECO:0000313" key="2">
    <source>
        <dbReference type="EMBL" id="MBK1834495.1"/>
    </source>
</evidence>
<dbReference type="EMBL" id="JAENIO010000025">
    <property type="protein sequence ID" value="MBK1834495.1"/>
    <property type="molecule type" value="Genomic_DNA"/>
</dbReference>
<name>A0A934RUP5_9BACT</name>
<keyword evidence="1" id="KW-0812">Transmembrane</keyword>
<evidence type="ECO:0000256" key="1">
    <source>
        <dbReference type="SAM" id="Phobius"/>
    </source>
</evidence>
<organism evidence="2 3">
    <name type="scientific">Roseibacillus ishigakijimensis</name>
    <dbReference type="NCBI Taxonomy" id="454146"/>
    <lineage>
        <taxon>Bacteria</taxon>
        <taxon>Pseudomonadati</taxon>
        <taxon>Verrucomicrobiota</taxon>
        <taxon>Verrucomicrobiia</taxon>
        <taxon>Verrucomicrobiales</taxon>
        <taxon>Verrucomicrobiaceae</taxon>
        <taxon>Roseibacillus</taxon>
    </lineage>
</organism>
<protein>
    <submittedName>
        <fullName evidence="2">Uncharacterized protein</fullName>
    </submittedName>
</protein>
<feature type="transmembrane region" description="Helical" evidence="1">
    <location>
        <begin position="153"/>
        <end position="180"/>
    </location>
</feature>
<keyword evidence="1" id="KW-0472">Membrane</keyword>
<keyword evidence="1" id="KW-1133">Transmembrane helix</keyword>